<dbReference type="KEGG" id="acz:Acaty_c1473"/>
<dbReference type="InterPro" id="IPR036286">
    <property type="entry name" value="LexA/Signal_pep-like_sf"/>
</dbReference>
<keyword evidence="11 12" id="KW-0742">SOS response</keyword>
<dbReference type="Gene3D" id="2.10.109.10">
    <property type="entry name" value="Umud Fragment, subunit A"/>
    <property type="match status" value="1"/>
</dbReference>
<dbReference type="SUPFAM" id="SSF46785">
    <property type="entry name" value="Winged helix' DNA-binding domain"/>
    <property type="match status" value="1"/>
</dbReference>
<dbReference type="SUPFAM" id="SSF51306">
    <property type="entry name" value="LexA/Signal peptidase"/>
    <property type="match status" value="1"/>
</dbReference>
<dbReference type="EMBL" id="CP005986">
    <property type="protein sequence ID" value="AIA55339.1"/>
    <property type="molecule type" value="Genomic_DNA"/>
</dbReference>
<dbReference type="GO" id="GO:0009432">
    <property type="term" value="P:SOS response"/>
    <property type="evidence" value="ECO:0007669"/>
    <property type="project" value="UniProtKB-UniRule"/>
</dbReference>
<keyword evidence="7 12" id="KW-0805">Transcription regulation</keyword>
<reference evidence="16 17" key="1">
    <citation type="journal article" date="2009" name="J. Bacteriol.">
        <title>Draft genome sequence of the extremely acidophilic bacterium Acidithiobacillus caldus ATCC 51756 reveals metabolic versatility in the genus Acidithiobacillus.</title>
        <authorList>
            <person name="Valdes J."/>
            <person name="Quatrini R."/>
            <person name="Hallberg K."/>
            <person name="Dopson M."/>
            <person name="Valenzuela P.D."/>
            <person name="Holmes D.S."/>
        </authorList>
    </citation>
    <scope>NUCLEOTIDE SEQUENCE [LARGE SCALE GENOMIC DNA]</scope>
    <source>
        <strain evidence="17">ATCC 51756 / DSM 8584 / KU</strain>
    </source>
</reference>
<keyword evidence="16" id="KW-0645">Protease</keyword>
<comment type="catalytic activity">
    <reaction evidence="12">
        <text>Hydrolysis of Ala-|-Gly bond in repressor LexA.</text>
        <dbReference type="EC" id="3.4.21.88"/>
    </reaction>
</comment>
<evidence type="ECO:0000256" key="8">
    <source>
        <dbReference type="ARBA" id="ARBA00023125"/>
    </source>
</evidence>
<keyword evidence="10 12" id="KW-0234">DNA repair</keyword>
<dbReference type="InterPro" id="IPR050077">
    <property type="entry name" value="LexA_repressor"/>
</dbReference>
<dbReference type="EC" id="3.4.21.88" evidence="12"/>
<dbReference type="InterPro" id="IPR015927">
    <property type="entry name" value="Peptidase_S24_S26A/B/C"/>
</dbReference>
<dbReference type="AlphaFoldDB" id="A0A059ZR46"/>
<evidence type="ECO:0000256" key="4">
    <source>
        <dbReference type="ARBA" id="ARBA00022763"/>
    </source>
</evidence>
<dbReference type="GO" id="GO:0006508">
    <property type="term" value="P:proteolysis"/>
    <property type="evidence" value="ECO:0007669"/>
    <property type="project" value="UniProtKB-KW"/>
</dbReference>
<feature type="domain" description="LexA repressor DNA-binding" evidence="15">
    <location>
        <begin position="1"/>
        <end position="65"/>
    </location>
</feature>
<dbReference type="PANTHER" id="PTHR33516">
    <property type="entry name" value="LEXA REPRESSOR"/>
    <property type="match status" value="1"/>
</dbReference>
<keyword evidence="6 12" id="KW-0068">Autocatalytic cleavage</keyword>
<comment type="function">
    <text evidence="12">Represses a number of genes involved in the response to DNA damage (SOS response), including recA and lexA. In the presence of single-stranded DNA, RecA interacts with LexA causing an autocatalytic cleavage which disrupts the DNA-binding part of LexA, leading to derepression of the SOS regulon and eventually DNA repair.</text>
</comment>
<proteinExistence type="inferred from homology"/>
<evidence type="ECO:0000256" key="13">
    <source>
        <dbReference type="RuleBase" id="RU003991"/>
    </source>
</evidence>
<dbReference type="Pfam" id="PF01726">
    <property type="entry name" value="LexA_DNA_bind"/>
    <property type="match status" value="1"/>
</dbReference>
<dbReference type="PRINTS" id="PR00726">
    <property type="entry name" value="LEXASERPTASE"/>
</dbReference>
<comment type="subunit">
    <text evidence="12">Homodimer.</text>
</comment>
<evidence type="ECO:0000259" key="15">
    <source>
        <dbReference type="Pfam" id="PF01726"/>
    </source>
</evidence>
<dbReference type="FunFam" id="2.10.109.10:FF:000001">
    <property type="entry name" value="LexA repressor"/>
    <property type="match status" value="1"/>
</dbReference>
<evidence type="ECO:0000256" key="11">
    <source>
        <dbReference type="ARBA" id="ARBA00023236"/>
    </source>
</evidence>
<dbReference type="InterPro" id="IPR006197">
    <property type="entry name" value="Peptidase_S24_LexA"/>
</dbReference>
<evidence type="ECO:0000313" key="16">
    <source>
        <dbReference type="EMBL" id="AIA55339.1"/>
    </source>
</evidence>
<evidence type="ECO:0000256" key="9">
    <source>
        <dbReference type="ARBA" id="ARBA00023163"/>
    </source>
</evidence>
<keyword evidence="3 12" id="KW-0235">DNA replication</keyword>
<dbReference type="InterPro" id="IPR006200">
    <property type="entry name" value="LexA"/>
</dbReference>
<keyword evidence="8 12" id="KW-0238">DNA-binding</keyword>
<dbReference type="InterPro" id="IPR036388">
    <property type="entry name" value="WH-like_DNA-bd_sf"/>
</dbReference>
<feature type="site" description="Cleavage; by autolysis" evidence="12">
    <location>
        <begin position="85"/>
        <end position="86"/>
    </location>
</feature>
<feature type="DNA-binding region" description="H-T-H motif" evidence="12">
    <location>
        <begin position="28"/>
        <end position="48"/>
    </location>
</feature>
<evidence type="ECO:0000256" key="12">
    <source>
        <dbReference type="HAMAP-Rule" id="MF_00015"/>
    </source>
</evidence>
<evidence type="ECO:0000256" key="5">
    <source>
        <dbReference type="ARBA" id="ARBA00022801"/>
    </source>
</evidence>
<evidence type="ECO:0000256" key="6">
    <source>
        <dbReference type="ARBA" id="ARBA00022813"/>
    </source>
</evidence>
<evidence type="ECO:0000313" key="17">
    <source>
        <dbReference type="Proteomes" id="UP000005522"/>
    </source>
</evidence>
<protein>
    <recommendedName>
        <fullName evidence="12">LexA repressor</fullName>
        <ecNumber evidence="12">3.4.21.88</ecNumber>
    </recommendedName>
</protein>
<keyword evidence="5 12" id="KW-0378">Hydrolase</keyword>
<dbReference type="HOGENOM" id="CLU_066192_45_3_6"/>
<dbReference type="MEROPS" id="S24.001"/>
<evidence type="ECO:0000256" key="2">
    <source>
        <dbReference type="ARBA" id="ARBA00022491"/>
    </source>
</evidence>
<dbReference type="GO" id="GO:0004252">
    <property type="term" value="F:serine-type endopeptidase activity"/>
    <property type="evidence" value="ECO:0007669"/>
    <property type="project" value="UniProtKB-UniRule"/>
</dbReference>
<evidence type="ECO:0000259" key="14">
    <source>
        <dbReference type="Pfam" id="PF00717"/>
    </source>
</evidence>
<evidence type="ECO:0000256" key="7">
    <source>
        <dbReference type="ARBA" id="ARBA00023015"/>
    </source>
</evidence>
<dbReference type="Proteomes" id="UP000005522">
    <property type="component" value="Chromosome"/>
</dbReference>
<keyword evidence="4 12" id="KW-0227">DNA damage</keyword>
<dbReference type="CDD" id="cd06529">
    <property type="entry name" value="S24_LexA-like"/>
    <property type="match status" value="1"/>
</dbReference>
<comment type="similarity">
    <text evidence="1 12 13">Belongs to the peptidase S24 family.</text>
</comment>
<evidence type="ECO:0000256" key="1">
    <source>
        <dbReference type="ARBA" id="ARBA00007484"/>
    </source>
</evidence>
<dbReference type="GO" id="GO:0003677">
    <property type="term" value="F:DNA binding"/>
    <property type="evidence" value="ECO:0007669"/>
    <property type="project" value="UniProtKB-UniRule"/>
</dbReference>
<evidence type="ECO:0000256" key="3">
    <source>
        <dbReference type="ARBA" id="ARBA00022705"/>
    </source>
</evidence>
<organism evidence="16 17">
    <name type="scientific">Acidithiobacillus caldus (strain ATCC 51756 / DSM 8584 / KU)</name>
    <dbReference type="NCBI Taxonomy" id="637389"/>
    <lineage>
        <taxon>Bacteria</taxon>
        <taxon>Pseudomonadati</taxon>
        <taxon>Pseudomonadota</taxon>
        <taxon>Acidithiobacillia</taxon>
        <taxon>Acidithiobacillales</taxon>
        <taxon>Acidithiobacillaceae</taxon>
        <taxon>Acidithiobacillus</taxon>
    </lineage>
</organism>
<dbReference type="GeneID" id="92931671"/>
<dbReference type="RefSeq" id="WP_004872336.1">
    <property type="nucleotide sequence ID" value="NZ_CP005986.1"/>
</dbReference>
<dbReference type="GO" id="GO:0006260">
    <property type="term" value="P:DNA replication"/>
    <property type="evidence" value="ECO:0007669"/>
    <property type="project" value="UniProtKB-UniRule"/>
</dbReference>
<name>A0A059ZR46_ACICK</name>
<dbReference type="PANTHER" id="PTHR33516:SF2">
    <property type="entry name" value="LEXA REPRESSOR-RELATED"/>
    <property type="match status" value="1"/>
</dbReference>
<sequence>MEKLSRRQAEILQWLHRYVQEHDAPPTRVELMQAFAFQSPNAAESHLRTLERKGYLQLQRGRARGIRLTEALPQDGLPLVGRVAAGQPILSEAHLEAYLPAADRLFPEADFLLRVQGMSMRDAGILDGDLLAVQRCAEVHNGQIAVVRLEDEVTVKRWQREGERLWLLPENPDFAPIQVDLGRQALSVEGVVVGLIRRGGKL</sequence>
<gene>
    <name evidence="12" type="primary">lexA</name>
    <name evidence="16" type="ORF">Acaty_c1473</name>
</gene>
<dbReference type="Pfam" id="PF00717">
    <property type="entry name" value="Peptidase_S24"/>
    <property type="match status" value="1"/>
</dbReference>
<dbReference type="InterPro" id="IPR036390">
    <property type="entry name" value="WH_DNA-bd_sf"/>
</dbReference>
<dbReference type="GO" id="GO:0045892">
    <property type="term" value="P:negative regulation of DNA-templated transcription"/>
    <property type="evidence" value="ECO:0007669"/>
    <property type="project" value="UniProtKB-UniRule"/>
</dbReference>
<feature type="active site" description="For autocatalytic cleavage activity" evidence="12">
    <location>
        <position position="156"/>
    </location>
</feature>
<keyword evidence="2 12" id="KW-0678">Repressor</keyword>
<dbReference type="GO" id="GO:0006281">
    <property type="term" value="P:DNA repair"/>
    <property type="evidence" value="ECO:0007669"/>
    <property type="project" value="UniProtKB-UniRule"/>
</dbReference>
<dbReference type="HAMAP" id="MF_00015">
    <property type="entry name" value="LexA"/>
    <property type="match status" value="1"/>
</dbReference>
<dbReference type="eggNOG" id="COG1974">
    <property type="taxonomic scope" value="Bacteria"/>
</dbReference>
<keyword evidence="9 12" id="KW-0804">Transcription</keyword>
<feature type="domain" description="Peptidase S24/S26A/S26B/S26C" evidence="14">
    <location>
        <begin position="78"/>
        <end position="193"/>
    </location>
</feature>
<accession>A0A059ZR46</accession>
<feature type="active site" description="For autocatalytic cleavage activity" evidence="12">
    <location>
        <position position="119"/>
    </location>
</feature>
<dbReference type="NCBIfam" id="TIGR00498">
    <property type="entry name" value="lexA"/>
    <property type="match status" value="1"/>
</dbReference>
<dbReference type="Gene3D" id="1.10.10.10">
    <property type="entry name" value="Winged helix-like DNA-binding domain superfamily/Winged helix DNA-binding domain"/>
    <property type="match status" value="1"/>
</dbReference>
<evidence type="ECO:0000256" key="10">
    <source>
        <dbReference type="ARBA" id="ARBA00023204"/>
    </source>
</evidence>
<dbReference type="InterPro" id="IPR006199">
    <property type="entry name" value="LexA_DNA-bd_dom"/>
</dbReference>
<dbReference type="InterPro" id="IPR039418">
    <property type="entry name" value="LexA-like"/>
</dbReference>